<feature type="domain" description="Glycosyltransferase subfamily 4-like N-terminal" evidence="4">
    <location>
        <begin position="22"/>
        <end position="198"/>
    </location>
</feature>
<dbReference type="PANTHER" id="PTHR45947">
    <property type="entry name" value="SULFOQUINOVOSYL TRANSFERASE SQD2"/>
    <property type="match status" value="1"/>
</dbReference>
<dbReference type="GO" id="GO:0016758">
    <property type="term" value="F:hexosyltransferase activity"/>
    <property type="evidence" value="ECO:0007669"/>
    <property type="project" value="TreeGrafter"/>
</dbReference>
<accession>A0AAJ6HRM2</accession>
<evidence type="ECO:0000313" key="5">
    <source>
        <dbReference type="EMBL" id="WLS45037.1"/>
    </source>
</evidence>
<gene>
    <name evidence="5" type="ORF">Q3V37_27315</name>
</gene>
<sequence length="405" mass="44079">MRIAMISEHASPLAILGGEDAGGQNTHVAELSAALAAAGHEVRVYTRRDAPDLPVTVRTPDRYDVVHVPAGPAEPVVKDALLPHMREFSRWLVERWRGGDWVPEVIHAHFWMSGLAALTAGRQTGVPVVQTYHALGTVKRRYQGVQDTSPARRISYERELGRSVDRVVAQCRDEVGELVRMGVPRSRMTVVPSGVNLTSFTPLGPAADREPGRARILTVGRLVERKGFQTVVRAMALVPDAECVVVGGPPEGLLETDPYARRLRALADSCGVADRVHLVGAVPREEMGRWYRSADLLVAAPWYEPFGLTPLEAMACGVPVVGTAVGGIRDTVADGTTGDLVPARDPHALATAIQRLLDDRIRRFRYATAASERARSRYSWAATAERLAEIYGEVAAVHRPTRVVA</sequence>
<dbReference type="RefSeq" id="WP_306272105.1">
    <property type="nucleotide sequence ID" value="NZ_CP130472.1"/>
</dbReference>
<dbReference type="Proteomes" id="UP001235874">
    <property type="component" value="Chromosome"/>
</dbReference>
<dbReference type="SUPFAM" id="SSF53756">
    <property type="entry name" value="UDP-Glycosyltransferase/glycogen phosphorylase"/>
    <property type="match status" value="1"/>
</dbReference>
<dbReference type="InterPro" id="IPR028098">
    <property type="entry name" value="Glyco_trans_4-like_N"/>
</dbReference>
<keyword evidence="6" id="KW-1185">Reference proteome</keyword>
<keyword evidence="1 5" id="KW-0328">Glycosyltransferase</keyword>
<dbReference type="Pfam" id="PF13439">
    <property type="entry name" value="Glyco_transf_4"/>
    <property type="match status" value="1"/>
</dbReference>
<organism evidence="5 6">
    <name type="scientific">Micromonospora profundi</name>
    <dbReference type="NCBI Taxonomy" id="1420889"/>
    <lineage>
        <taxon>Bacteria</taxon>
        <taxon>Bacillati</taxon>
        <taxon>Actinomycetota</taxon>
        <taxon>Actinomycetes</taxon>
        <taxon>Micromonosporales</taxon>
        <taxon>Micromonosporaceae</taxon>
        <taxon>Micromonospora</taxon>
    </lineage>
</organism>
<protein>
    <submittedName>
        <fullName evidence="5">Glycosyltransferase</fullName>
        <ecNumber evidence="5">2.4.-.-</ecNumber>
    </submittedName>
</protein>
<evidence type="ECO:0000256" key="1">
    <source>
        <dbReference type="ARBA" id="ARBA00022676"/>
    </source>
</evidence>
<evidence type="ECO:0000256" key="2">
    <source>
        <dbReference type="ARBA" id="ARBA00022679"/>
    </source>
</evidence>
<dbReference type="EC" id="2.4.-.-" evidence="5"/>
<dbReference type="PANTHER" id="PTHR45947:SF3">
    <property type="entry name" value="SULFOQUINOVOSYL TRANSFERASE SQD2"/>
    <property type="match status" value="1"/>
</dbReference>
<reference evidence="5 6" key="1">
    <citation type="submission" date="2023-07" db="EMBL/GenBank/DDBJ databases">
        <title>Micromonospora profundi TRM 95458 converts glycerol to a new osmotic compound.</title>
        <authorList>
            <person name="Lu D."/>
        </authorList>
    </citation>
    <scope>NUCLEOTIDE SEQUENCE [LARGE SCALE GENOMIC DNA]</scope>
    <source>
        <strain evidence="5 6">TRM95458</strain>
    </source>
</reference>
<dbReference type="GO" id="GO:1901137">
    <property type="term" value="P:carbohydrate derivative biosynthetic process"/>
    <property type="evidence" value="ECO:0007669"/>
    <property type="project" value="UniProtKB-ARBA"/>
</dbReference>
<dbReference type="EMBL" id="CP130472">
    <property type="protein sequence ID" value="WLS45037.1"/>
    <property type="molecule type" value="Genomic_DNA"/>
</dbReference>
<name>A0AAJ6HRM2_9ACTN</name>
<dbReference type="Gene3D" id="3.40.50.2000">
    <property type="entry name" value="Glycogen Phosphorylase B"/>
    <property type="match status" value="2"/>
</dbReference>
<dbReference type="Pfam" id="PF00534">
    <property type="entry name" value="Glycos_transf_1"/>
    <property type="match status" value="1"/>
</dbReference>
<evidence type="ECO:0000259" key="4">
    <source>
        <dbReference type="Pfam" id="PF13439"/>
    </source>
</evidence>
<proteinExistence type="predicted"/>
<dbReference type="InterPro" id="IPR050194">
    <property type="entry name" value="Glycosyltransferase_grp1"/>
</dbReference>
<dbReference type="AlphaFoldDB" id="A0AAJ6HRM2"/>
<feature type="domain" description="Glycosyl transferase family 1" evidence="3">
    <location>
        <begin position="212"/>
        <end position="372"/>
    </location>
</feature>
<dbReference type="KEGG" id="mprn:Q3V37_27315"/>
<evidence type="ECO:0000259" key="3">
    <source>
        <dbReference type="Pfam" id="PF00534"/>
    </source>
</evidence>
<evidence type="ECO:0000313" key="6">
    <source>
        <dbReference type="Proteomes" id="UP001235874"/>
    </source>
</evidence>
<keyword evidence="2 5" id="KW-0808">Transferase</keyword>
<dbReference type="InterPro" id="IPR001296">
    <property type="entry name" value="Glyco_trans_1"/>
</dbReference>